<evidence type="ECO:0000259" key="1">
    <source>
        <dbReference type="Pfam" id="PF19569"/>
    </source>
</evidence>
<evidence type="ECO:0000313" key="3">
    <source>
        <dbReference type="Proteomes" id="UP000249873"/>
    </source>
</evidence>
<dbReference type="AlphaFoldDB" id="A0A2Z4G724"/>
<organism evidence="2 3">
    <name type="scientific">Arcticibacterium luteifluviistationis</name>
    <dbReference type="NCBI Taxonomy" id="1784714"/>
    <lineage>
        <taxon>Bacteria</taxon>
        <taxon>Pseudomonadati</taxon>
        <taxon>Bacteroidota</taxon>
        <taxon>Cytophagia</taxon>
        <taxon>Cytophagales</taxon>
        <taxon>Leadbetterellaceae</taxon>
        <taxon>Arcticibacterium</taxon>
    </lineage>
</organism>
<dbReference type="RefSeq" id="WP_111369985.1">
    <property type="nucleotide sequence ID" value="NZ_CP029480.1"/>
</dbReference>
<feature type="domain" description="START-like" evidence="1">
    <location>
        <begin position="2"/>
        <end position="124"/>
    </location>
</feature>
<accession>A0A2Z4G724</accession>
<dbReference type="Gene3D" id="3.30.530.20">
    <property type="match status" value="1"/>
</dbReference>
<gene>
    <name evidence="2" type="ORF">DJ013_01260</name>
</gene>
<dbReference type="EMBL" id="CP029480">
    <property type="protein sequence ID" value="AWV96883.1"/>
    <property type="molecule type" value="Genomic_DNA"/>
</dbReference>
<dbReference type="OrthoDB" id="667567at2"/>
<dbReference type="SUPFAM" id="SSF55961">
    <property type="entry name" value="Bet v1-like"/>
    <property type="match status" value="1"/>
</dbReference>
<dbReference type="Pfam" id="PF19569">
    <property type="entry name" value="START_2"/>
    <property type="match status" value="1"/>
</dbReference>
<dbReference type="KEGG" id="als:DJ013_01260"/>
<dbReference type="Proteomes" id="UP000249873">
    <property type="component" value="Chromosome"/>
</dbReference>
<sequence length="125" mass="13959">MSKHKFVGEFSFKTSPKVIYNYISTPGGLQQWFATQVSVDSNHNFIIEWDGGKHLAEVTKKVNKSARFDFQGEDEGNSLELKLVLGELDGSTYLEVTDVSDNDDDDELQDLWDGLIADLKDIVGG</sequence>
<dbReference type="InterPro" id="IPR045736">
    <property type="entry name" value="START_2"/>
</dbReference>
<protein>
    <submittedName>
        <fullName evidence="2">ATPase</fullName>
    </submittedName>
</protein>
<dbReference type="InterPro" id="IPR023393">
    <property type="entry name" value="START-like_dom_sf"/>
</dbReference>
<name>A0A2Z4G724_9BACT</name>
<keyword evidence="3" id="KW-1185">Reference proteome</keyword>
<evidence type="ECO:0000313" key="2">
    <source>
        <dbReference type="EMBL" id="AWV96883.1"/>
    </source>
</evidence>
<proteinExistence type="predicted"/>
<reference evidence="2 3" key="1">
    <citation type="submission" date="2018-05" db="EMBL/GenBank/DDBJ databases">
        <title>Complete genome sequence of Arcticibacterium luteifluviistationis SM1504T, a cytophagaceae bacterium isolated from Arctic surface seawater.</title>
        <authorList>
            <person name="Li Y."/>
            <person name="Qin Q.-L."/>
        </authorList>
    </citation>
    <scope>NUCLEOTIDE SEQUENCE [LARGE SCALE GENOMIC DNA]</scope>
    <source>
        <strain evidence="2 3">SM1504</strain>
    </source>
</reference>